<evidence type="ECO:0000256" key="9">
    <source>
        <dbReference type="SAM" id="MobiDB-lite"/>
    </source>
</evidence>
<keyword evidence="6 8" id="KW-0539">Nucleus</keyword>
<dbReference type="GO" id="GO:0004651">
    <property type="term" value="F:polynucleotide 5'-phosphatase activity"/>
    <property type="evidence" value="ECO:0007669"/>
    <property type="project" value="UniProtKB-UniRule"/>
</dbReference>
<dbReference type="GO" id="GO:0006370">
    <property type="term" value="P:7-methylguanosine mRNA capping"/>
    <property type="evidence" value="ECO:0007669"/>
    <property type="project" value="UniProtKB-UniRule"/>
</dbReference>
<evidence type="ECO:0000256" key="1">
    <source>
        <dbReference type="ARBA" id="ARBA00001946"/>
    </source>
</evidence>
<dbReference type="EC" id="3.6.1.74" evidence="8"/>
<sequence>MPRSTSPPPLKRARLTHSPALQPQPHNPNGSNGHMREPLPPLSLSILGVEPLDEFIKEIADFIHHMIMTRPDMGGNVEVEAKIGVLRDKMTGQRIALPVLVESILAPDSIDLRFESNMSVHQHKHYNNLLNNLKTASSQPTHHASPLEYSHLYLVDSFYASDNAHDREKIRVTRDEKTGIVTECMRKIRLGDLNIYSPKRAADWRVSVNLEVPVSHPLGSPTHTRRKDRMSYSHEEFNIDLTQVTTTTSPAAPPQIFHELELEIARSELLLATAAARGDPNLSELERSAFDELIRAFVNNARILVRNSSDGWQ</sequence>
<proteinExistence type="inferred from homology"/>
<dbReference type="OrthoDB" id="272147at2759"/>
<keyword evidence="5 8" id="KW-0378">Hydrolase</keyword>
<dbReference type="EMBL" id="LUEZ02000085">
    <property type="protein sequence ID" value="RDB19032.1"/>
    <property type="molecule type" value="Genomic_DNA"/>
</dbReference>
<gene>
    <name evidence="11" type="primary">pct1</name>
    <name evidence="11" type="ORF">Hypma_014342</name>
</gene>
<comment type="subunit">
    <text evidence="8">Heterodimer. The mRNA-capping enzyme is composed of two separate chains alpha and beta, respectively a mRNA guanylyltransferase and an mRNA 5'-triphosphate monophosphatase.</text>
</comment>
<dbReference type="InterPro" id="IPR033469">
    <property type="entry name" value="CYTH-like_dom_sf"/>
</dbReference>
<dbReference type="STRING" id="39966.A0A369JCI2"/>
<dbReference type="Gene3D" id="3.20.100.10">
    <property type="entry name" value="mRNA triphosphatase Cet1-like"/>
    <property type="match status" value="1"/>
</dbReference>
<feature type="domain" description="mRNA triphosphatase Cet1-like" evidence="10">
    <location>
        <begin position="53"/>
        <end position="264"/>
    </location>
</feature>
<comment type="similarity">
    <text evidence="3 8">Belongs to the fungal TPase family.</text>
</comment>
<evidence type="ECO:0000313" key="12">
    <source>
        <dbReference type="Proteomes" id="UP000076154"/>
    </source>
</evidence>
<evidence type="ECO:0000259" key="10">
    <source>
        <dbReference type="Pfam" id="PF02940"/>
    </source>
</evidence>
<evidence type="ECO:0000313" key="11">
    <source>
        <dbReference type="EMBL" id="RDB19032.1"/>
    </source>
</evidence>
<organism evidence="11 12">
    <name type="scientific">Hypsizygus marmoreus</name>
    <name type="common">White beech mushroom</name>
    <name type="synonym">Agaricus marmoreus</name>
    <dbReference type="NCBI Taxonomy" id="39966"/>
    <lineage>
        <taxon>Eukaryota</taxon>
        <taxon>Fungi</taxon>
        <taxon>Dikarya</taxon>
        <taxon>Basidiomycota</taxon>
        <taxon>Agaricomycotina</taxon>
        <taxon>Agaricomycetes</taxon>
        <taxon>Agaricomycetidae</taxon>
        <taxon>Agaricales</taxon>
        <taxon>Tricholomatineae</taxon>
        <taxon>Lyophyllaceae</taxon>
        <taxon>Hypsizygus</taxon>
    </lineage>
</organism>
<dbReference type="InterPro" id="IPR040343">
    <property type="entry name" value="Cet1/Ctl1"/>
</dbReference>
<comment type="function">
    <text evidence="8">First step of mRNA capping. Converts the 5'-triphosphate end of a nascent mRNA chain into a diphosphate end.</text>
</comment>
<dbReference type="PANTHER" id="PTHR28118:SF1">
    <property type="entry name" value="POLYNUCLEOTIDE 5'-TRIPHOSPHATASE CTL1-RELATED"/>
    <property type="match status" value="1"/>
</dbReference>
<comment type="subcellular location">
    <subcellularLocation>
        <location evidence="2 8">Nucleus</location>
    </subcellularLocation>
</comment>
<evidence type="ECO:0000256" key="3">
    <source>
        <dbReference type="ARBA" id="ARBA00006345"/>
    </source>
</evidence>
<keyword evidence="8" id="KW-0506">mRNA capping</keyword>
<comment type="caution">
    <text evidence="11">The sequence shown here is derived from an EMBL/GenBank/DDBJ whole genome shotgun (WGS) entry which is preliminary data.</text>
</comment>
<dbReference type="CDD" id="cd07470">
    <property type="entry name" value="CYTH-like_mRNA_RTPase"/>
    <property type="match status" value="1"/>
</dbReference>
<dbReference type="InterPro" id="IPR004206">
    <property type="entry name" value="mRNA_triPase_Cet1"/>
</dbReference>
<evidence type="ECO:0000256" key="5">
    <source>
        <dbReference type="ARBA" id="ARBA00022801"/>
    </source>
</evidence>
<feature type="region of interest" description="Disordered" evidence="9">
    <location>
        <begin position="1"/>
        <end position="39"/>
    </location>
</feature>
<comment type="catalytic activity">
    <reaction evidence="7">
        <text>a 5'-end triphospho-ribonucleoside in mRNA + H2O = a 5'-end diphospho-ribonucleoside in mRNA + phosphate + H(+)</text>
        <dbReference type="Rhea" id="RHEA:67004"/>
        <dbReference type="Rhea" id="RHEA-COMP:17164"/>
        <dbReference type="Rhea" id="RHEA-COMP:17165"/>
        <dbReference type="ChEBI" id="CHEBI:15377"/>
        <dbReference type="ChEBI" id="CHEBI:15378"/>
        <dbReference type="ChEBI" id="CHEBI:43474"/>
        <dbReference type="ChEBI" id="CHEBI:167616"/>
        <dbReference type="ChEBI" id="CHEBI:167618"/>
        <dbReference type="EC" id="3.6.1.74"/>
    </reaction>
    <physiologicalReaction direction="left-to-right" evidence="7">
        <dbReference type="Rhea" id="RHEA:67005"/>
    </physiologicalReaction>
</comment>
<feature type="compositionally biased region" description="Pro residues" evidence="9">
    <location>
        <begin position="1"/>
        <end position="10"/>
    </location>
</feature>
<evidence type="ECO:0000256" key="2">
    <source>
        <dbReference type="ARBA" id="ARBA00004123"/>
    </source>
</evidence>
<dbReference type="Pfam" id="PF02940">
    <property type="entry name" value="mRNA_triPase"/>
    <property type="match status" value="1"/>
</dbReference>
<evidence type="ECO:0000256" key="7">
    <source>
        <dbReference type="ARBA" id="ARBA00047740"/>
    </source>
</evidence>
<accession>A0A369JCI2</accession>
<protein>
    <recommendedName>
        <fullName evidence="8">mRNA-capping enzyme subunit beta</fullName>
        <ecNumber evidence="8">3.6.1.74</ecNumber>
    </recommendedName>
    <alternativeName>
        <fullName evidence="8">mRNA 5'-phosphatase</fullName>
    </alternativeName>
    <alternativeName>
        <fullName evidence="8">mRNA 5'-triphosphate monophosphatase</fullName>
    </alternativeName>
</protein>
<dbReference type="Proteomes" id="UP000076154">
    <property type="component" value="Unassembled WGS sequence"/>
</dbReference>
<evidence type="ECO:0000256" key="8">
    <source>
        <dbReference type="RuleBase" id="RU367053"/>
    </source>
</evidence>
<dbReference type="InParanoid" id="A0A369JCI2"/>
<reference evidence="11" key="1">
    <citation type="submission" date="2018-04" db="EMBL/GenBank/DDBJ databases">
        <title>Whole genome sequencing of Hypsizygus marmoreus.</title>
        <authorList>
            <person name="Choi I.-G."/>
            <person name="Min B."/>
            <person name="Kim J.-G."/>
            <person name="Kim S."/>
            <person name="Oh Y.-L."/>
            <person name="Kong W.-S."/>
            <person name="Park H."/>
            <person name="Jeong J."/>
            <person name="Song E.-S."/>
        </authorList>
    </citation>
    <scope>NUCLEOTIDE SEQUENCE [LARGE SCALE GENOMIC DNA]</scope>
    <source>
        <strain evidence="11">51987-8</strain>
    </source>
</reference>
<dbReference type="GO" id="GO:0140818">
    <property type="term" value="F:mRNA 5'-triphosphate monophosphatase activity"/>
    <property type="evidence" value="ECO:0007669"/>
    <property type="project" value="UniProtKB-EC"/>
</dbReference>
<name>A0A369JCI2_HYPMA</name>
<comment type="cofactor">
    <cofactor evidence="1 8">
        <name>Mg(2+)</name>
        <dbReference type="ChEBI" id="CHEBI:18420"/>
    </cofactor>
</comment>
<dbReference type="FunCoup" id="A0A369JCI2">
    <property type="interactions" value="40"/>
</dbReference>
<dbReference type="PANTHER" id="PTHR28118">
    <property type="entry name" value="POLYNUCLEOTIDE 5'-TRIPHOSPHATASE-RELATED"/>
    <property type="match status" value="1"/>
</dbReference>
<evidence type="ECO:0000256" key="6">
    <source>
        <dbReference type="ARBA" id="ARBA00023242"/>
    </source>
</evidence>
<keyword evidence="12" id="KW-1185">Reference proteome</keyword>
<keyword evidence="4 8" id="KW-0507">mRNA processing</keyword>
<dbReference type="GO" id="GO:0031533">
    <property type="term" value="C:mRNA capping enzyme complex"/>
    <property type="evidence" value="ECO:0007669"/>
    <property type="project" value="UniProtKB-UniRule"/>
</dbReference>
<dbReference type="AlphaFoldDB" id="A0A369JCI2"/>
<evidence type="ECO:0000256" key="4">
    <source>
        <dbReference type="ARBA" id="ARBA00022664"/>
    </source>
</evidence>
<dbReference type="SUPFAM" id="SSF55154">
    <property type="entry name" value="CYTH-like phosphatases"/>
    <property type="match status" value="1"/>
</dbReference>
<dbReference type="InterPro" id="IPR037009">
    <property type="entry name" value="mRNA_triPase_Cet1_sf"/>
</dbReference>